<accession>A0A8H8DIP1</accession>
<sequence>MRAIVINKWVKSLDELTVDPSAPEPDASVKDSVIVRVRAVGANFFDKLSVRASQIQIGDIATHGDRSNRPSLSFQGPRWAPLCSSPVYLSCCLTAAIPQFAGDVIGVTPGTGDKYKVGDRVFGSTLGCYAERLVINIDKIFRIPEAMSYEEAAGLCITLPTRLSRSGRHPAHRAGFPREWCLVHAGAGGVGLAAVQIAKALGARVIATAGSSEKLDVAIRLGGADHALDYTDGRWTGNVMEITKGRGCDVVFDPVGLIETSMKCAAWSARLVVVGFAGGGGKFERVAMNRVLLKN</sequence>
<dbReference type="PANTHER" id="PTHR43677">
    <property type="entry name" value="SHORT-CHAIN DEHYDROGENASE/REDUCTASE"/>
    <property type="match status" value="1"/>
</dbReference>
<dbReference type="OrthoDB" id="10257049at2759"/>
<protein>
    <recommendedName>
        <fullName evidence="1">Enoyl reductase (ER) domain-containing protein</fullName>
    </recommendedName>
</protein>
<comment type="caution">
    <text evidence="2">The sequence shown here is derived from an EMBL/GenBank/DDBJ whole genome shotgun (WGS) entry which is preliminary data.</text>
</comment>
<evidence type="ECO:0000313" key="2">
    <source>
        <dbReference type="EMBL" id="KAG5459695.1"/>
    </source>
</evidence>
<dbReference type="PANTHER" id="PTHR43677:SF4">
    <property type="entry name" value="QUINONE OXIDOREDUCTASE-LIKE PROTEIN 2"/>
    <property type="match status" value="1"/>
</dbReference>
<dbReference type="InterPro" id="IPR036291">
    <property type="entry name" value="NAD(P)-bd_dom_sf"/>
</dbReference>
<feature type="non-terminal residue" evidence="2">
    <location>
        <position position="295"/>
    </location>
</feature>
<proteinExistence type="predicted"/>
<reference evidence="2 3" key="1">
    <citation type="journal article" name="Sci. Rep.">
        <title>Genome-scale phylogenetic analyses confirm Olpidium as the closest living zoosporic fungus to the non-flagellated, terrestrial fungi.</title>
        <authorList>
            <person name="Chang Y."/>
            <person name="Rochon D."/>
            <person name="Sekimoto S."/>
            <person name="Wang Y."/>
            <person name="Chovatia M."/>
            <person name="Sandor L."/>
            <person name="Salamov A."/>
            <person name="Grigoriev I.V."/>
            <person name="Stajich J.E."/>
            <person name="Spatafora J.W."/>
        </authorList>
    </citation>
    <scope>NUCLEOTIDE SEQUENCE [LARGE SCALE GENOMIC DNA]</scope>
    <source>
        <strain evidence="2">S191</strain>
    </source>
</reference>
<dbReference type="AlphaFoldDB" id="A0A8H8DIP1"/>
<dbReference type="EMBL" id="JAEFCI010006425">
    <property type="protein sequence ID" value="KAG5459695.1"/>
    <property type="molecule type" value="Genomic_DNA"/>
</dbReference>
<dbReference type="InterPro" id="IPR013149">
    <property type="entry name" value="ADH-like_C"/>
</dbReference>
<feature type="domain" description="Enoyl reductase (ER)" evidence="1">
    <location>
        <begin position="11"/>
        <end position="288"/>
    </location>
</feature>
<evidence type="ECO:0000313" key="3">
    <source>
        <dbReference type="Proteomes" id="UP000673691"/>
    </source>
</evidence>
<dbReference type="GO" id="GO:0016491">
    <property type="term" value="F:oxidoreductase activity"/>
    <property type="evidence" value="ECO:0007669"/>
    <property type="project" value="InterPro"/>
</dbReference>
<keyword evidence="3" id="KW-1185">Reference proteome</keyword>
<dbReference type="GO" id="GO:0005739">
    <property type="term" value="C:mitochondrion"/>
    <property type="evidence" value="ECO:0007669"/>
    <property type="project" value="TreeGrafter"/>
</dbReference>
<dbReference type="Gene3D" id="3.40.50.720">
    <property type="entry name" value="NAD(P)-binding Rossmann-like Domain"/>
    <property type="match status" value="1"/>
</dbReference>
<dbReference type="SMART" id="SM00829">
    <property type="entry name" value="PKS_ER"/>
    <property type="match status" value="1"/>
</dbReference>
<dbReference type="Proteomes" id="UP000673691">
    <property type="component" value="Unassembled WGS sequence"/>
</dbReference>
<dbReference type="Gene3D" id="3.90.180.10">
    <property type="entry name" value="Medium-chain alcohol dehydrogenases, catalytic domain"/>
    <property type="match status" value="1"/>
</dbReference>
<organism evidence="2 3">
    <name type="scientific">Olpidium bornovanus</name>
    <dbReference type="NCBI Taxonomy" id="278681"/>
    <lineage>
        <taxon>Eukaryota</taxon>
        <taxon>Fungi</taxon>
        <taxon>Fungi incertae sedis</taxon>
        <taxon>Olpidiomycota</taxon>
        <taxon>Olpidiomycotina</taxon>
        <taxon>Olpidiomycetes</taxon>
        <taxon>Olpidiales</taxon>
        <taxon>Olpidiaceae</taxon>
        <taxon>Olpidium</taxon>
    </lineage>
</organism>
<evidence type="ECO:0000259" key="1">
    <source>
        <dbReference type="SMART" id="SM00829"/>
    </source>
</evidence>
<dbReference type="InterPro" id="IPR051397">
    <property type="entry name" value="Zn-ADH-like_protein"/>
</dbReference>
<gene>
    <name evidence="2" type="ORF">BJ554DRAFT_8353</name>
</gene>
<dbReference type="SUPFAM" id="SSF51735">
    <property type="entry name" value="NAD(P)-binding Rossmann-fold domains"/>
    <property type="match status" value="1"/>
</dbReference>
<dbReference type="InterPro" id="IPR020843">
    <property type="entry name" value="ER"/>
</dbReference>
<dbReference type="SUPFAM" id="SSF50129">
    <property type="entry name" value="GroES-like"/>
    <property type="match status" value="1"/>
</dbReference>
<name>A0A8H8DIP1_9FUNG</name>
<dbReference type="Pfam" id="PF00107">
    <property type="entry name" value="ADH_zinc_N"/>
    <property type="match status" value="1"/>
</dbReference>
<dbReference type="InterPro" id="IPR011032">
    <property type="entry name" value="GroES-like_sf"/>
</dbReference>